<dbReference type="GeneID" id="61223063"/>
<dbReference type="Pfam" id="PF00753">
    <property type="entry name" value="Lactamase_B"/>
    <property type="match status" value="1"/>
</dbReference>
<dbReference type="InterPro" id="IPR050698">
    <property type="entry name" value="MBL"/>
</dbReference>
<dbReference type="Gene3D" id="3.60.15.10">
    <property type="entry name" value="Ribonuclease Z/Hydroxyacylglutathione hydrolase-like"/>
    <property type="match status" value="1"/>
</dbReference>
<dbReference type="SMART" id="SM00849">
    <property type="entry name" value="Lactamase_B"/>
    <property type="match status" value="1"/>
</dbReference>
<dbReference type="CDD" id="cd16295">
    <property type="entry name" value="TTHA0252-CPSF-like_MBL-fold"/>
    <property type="match status" value="1"/>
</dbReference>
<dbReference type="GO" id="GO:0004527">
    <property type="term" value="F:exonuclease activity"/>
    <property type="evidence" value="ECO:0007669"/>
    <property type="project" value="UniProtKB-KW"/>
</dbReference>
<dbReference type="Pfam" id="PF10996">
    <property type="entry name" value="Beta-Casp"/>
    <property type="match status" value="1"/>
</dbReference>
<protein>
    <submittedName>
        <fullName evidence="4">Exonuclease of the beta-lactamase fold involved in RNA processing</fullName>
    </submittedName>
</protein>
<organism evidence="4">
    <name type="scientific">Propionibacterium freudenreichii</name>
    <dbReference type="NCBI Taxonomy" id="1744"/>
    <lineage>
        <taxon>Bacteria</taxon>
        <taxon>Bacillati</taxon>
        <taxon>Actinomycetota</taxon>
        <taxon>Actinomycetes</taxon>
        <taxon>Propionibacteriales</taxon>
        <taxon>Propionibacteriaceae</taxon>
        <taxon>Propionibacterium</taxon>
    </lineage>
</organism>
<keyword evidence="4" id="KW-0269">Exonuclease</keyword>
<dbReference type="RefSeq" id="WP_013160067.1">
    <property type="nucleotide sequence ID" value="NZ_CCYN01000022.1"/>
</dbReference>
<evidence type="ECO:0000256" key="1">
    <source>
        <dbReference type="ARBA" id="ARBA00022801"/>
    </source>
</evidence>
<evidence type="ECO:0000259" key="2">
    <source>
        <dbReference type="SMART" id="SM00849"/>
    </source>
</evidence>
<dbReference type="InterPro" id="IPR001279">
    <property type="entry name" value="Metallo-B-lactamas"/>
</dbReference>
<name>A0A2C8AQP9_9ACTN</name>
<gene>
    <name evidence="4" type="ORF">PFR_JS10_2137</name>
</gene>
<dbReference type="GO" id="GO:0004521">
    <property type="term" value="F:RNA endonuclease activity"/>
    <property type="evidence" value="ECO:0007669"/>
    <property type="project" value="TreeGrafter"/>
</dbReference>
<dbReference type="SMART" id="SM01027">
    <property type="entry name" value="Beta-Casp"/>
    <property type="match status" value="1"/>
</dbReference>
<dbReference type="AlphaFoldDB" id="A0A2C8AQP9"/>
<reference evidence="4" key="1">
    <citation type="submission" date="2016-05" db="EMBL/GenBank/DDBJ databases">
        <authorList>
            <person name="Lavstsen T."/>
            <person name="Jespersen J.S."/>
        </authorList>
    </citation>
    <scope>NUCLEOTIDE SEQUENCE</scope>
    <source>
        <strain evidence="4">PFRJS10</strain>
    </source>
</reference>
<dbReference type="Pfam" id="PF07521">
    <property type="entry name" value="RMMBL"/>
    <property type="match status" value="1"/>
</dbReference>
<proteinExistence type="predicted"/>
<feature type="domain" description="Beta-Casp" evidence="3">
    <location>
        <begin position="257"/>
        <end position="379"/>
    </location>
</feature>
<dbReference type="OMA" id="YLDGMIW"/>
<dbReference type="SUPFAM" id="SSF56281">
    <property type="entry name" value="Metallo-hydrolase/oxidoreductase"/>
    <property type="match status" value="1"/>
</dbReference>
<dbReference type="InterPro" id="IPR022712">
    <property type="entry name" value="Beta_Casp"/>
</dbReference>
<sequence length="464" mass="50826">MSKPVATLTFLGAARTVTGSKFLLDLNERRLMVDAGMFQGAREWRRRNWDDFPVDPATITDLLITHAHMDHSGYIPALVKHGFHGRIHCTPQTRELTAIVLRDSANLQVNEARDAARGGYSKHNPPLPLYDEADVERSLPLFHDVAFDRDLDLGGGVHARFTRAGHILGSASIRVWLADDPQISVLFSGDLGRDQHPVLRRREEPEGATSVLIESTYGNREHPTGDEEDHEALAGLIRRTIARGGSVLIPAFAVDRTEILIKVLGEMQHAGRIPPVPIFINSPMGSAALDVYQGTGAHAELRADIDISALLNLPTLRDVRTKEESVALNRPAQPCIIISASGMATGGRVVHHLRHMLPDPRNAVVFTGYQALGTRGRSLVEGAKQIKMYGRYVPVKAEVLLDTAFSVHADAPELLEWLAALSPAPQVVYCVHGEPKSAEHLADTISEELGLMAVVPRYGEVVRL</sequence>
<dbReference type="PANTHER" id="PTHR11203:SF37">
    <property type="entry name" value="INTEGRATOR COMPLEX SUBUNIT 11"/>
    <property type="match status" value="1"/>
</dbReference>
<accession>A0A2C8AQP9</accession>
<dbReference type="Gene3D" id="3.40.50.10890">
    <property type="match status" value="1"/>
</dbReference>
<feature type="domain" description="Metallo-beta-lactamase" evidence="2">
    <location>
        <begin position="18"/>
        <end position="245"/>
    </location>
</feature>
<evidence type="ECO:0000313" key="4">
    <source>
        <dbReference type="EMBL" id="SBN39780.1"/>
    </source>
</evidence>
<dbReference type="PANTHER" id="PTHR11203">
    <property type="entry name" value="CLEAVAGE AND POLYADENYLATION SPECIFICITY FACTOR FAMILY MEMBER"/>
    <property type="match status" value="1"/>
</dbReference>
<evidence type="ECO:0000259" key="3">
    <source>
        <dbReference type="SMART" id="SM01027"/>
    </source>
</evidence>
<keyword evidence="1" id="KW-0378">Hydrolase</keyword>
<dbReference type="EMBL" id="LT576035">
    <property type="protein sequence ID" value="SBN39780.1"/>
    <property type="molecule type" value="Genomic_DNA"/>
</dbReference>
<dbReference type="InterPro" id="IPR036866">
    <property type="entry name" value="RibonucZ/Hydroxyglut_hydro"/>
</dbReference>
<dbReference type="InterPro" id="IPR011108">
    <property type="entry name" value="RMMBL"/>
</dbReference>
<keyword evidence="4" id="KW-0540">Nuclease</keyword>